<evidence type="ECO:0008006" key="3">
    <source>
        <dbReference type="Google" id="ProtNLM"/>
    </source>
</evidence>
<dbReference type="Proteomes" id="UP001385809">
    <property type="component" value="Unassembled WGS sequence"/>
</dbReference>
<dbReference type="RefSeq" id="WP_337697657.1">
    <property type="nucleotide sequence ID" value="NZ_JBBEGN010000018.1"/>
</dbReference>
<evidence type="ECO:0000313" key="2">
    <source>
        <dbReference type="Proteomes" id="UP001385809"/>
    </source>
</evidence>
<gene>
    <name evidence="1" type="ORF">WCD74_25210</name>
</gene>
<dbReference type="EMBL" id="JBBEGN010000018">
    <property type="protein sequence ID" value="MEJ2871088.1"/>
    <property type="molecule type" value="Genomic_DNA"/>
</dbReference>
<comment type="caution">
    <text evidence="1">The sequence shown here is derived from an EMBL/GenBank/DDBJ whole genome shotgun (WGS) entry which is preliminary data.</text>
</comment>
<organism evidence="1 2">
    <name type="scientific">Actinomycetospora aurantiaca</name>
    <dbReference type="NCBI Taxonomy" id="3129233"/>
    <lineage>
        <taxon>Bacteria</taxon>
        <taxon>Bacillati</taxon>
        <taxon>Actinomycetota</taxon>
        <taxon>Actinomycetes</taxon>
        <taxon>Pseudonocardiales</taxon>
        <taxon>Pseudonocardiaceae</taxon>
        <taxon>Actinomycetospora</taxon>
    </lineage>
</organism>
<accession>A0ABU8MXE3</accession>
<evidence type="ECO:0000313" key="1">
    <source>
        <dbReference type="EMBL" id="MEJ2871088.1"/>
    </source>
</evidence>
<reference evidence="1 2" key="1">
    <citation type="submission" date="2024-03" db="EMBL/GenBank/DDBJ databases">
        <title>Actinomycetospora sp. OC33-EN08, a novel actinomycete isolated from wild orchid (Aerides multiflora).</title>
        <authorList>
            <person name="Suriyachadkun C."/>
        </authorList>
    </citation>
    <scope>NUCLEOTIDE SEQUENCE [LARGE SCALE GENOMIC DNA]</scope>
    <source>
        <strain evidence="1 2">OC33-EN08</strain>
    </source>
</reference>
<protein>
    <recommendedName>
        <fullName evidence="3">Gluconate 2-dehydrogenase subunit 3 family protein</fullName>
    </recommendedName>
</protein>
<name>A0ABU8MXE3_9PSEU</name>
<proteinExistence type="predicted"/>
<keyword evidence="2" id="KW-1185">Reference proteome</keyword>
<sequence length="146" mass="15925">MTSSLVSTQDRQTLVAVVYAAFPHSTFPQGPYQRAADAVLEAAGADPRFLAQLVQGLGELDAQREVPFAELDPETAQAVLRGADGTPFLTAIVDSAVVTLYSDPEVWELLGYEGPSYDQGGYVHRGFDDLDWLPDPRIEHEQEMTA</sequence>